<evidence type="ECO:0000313" key="2">
    <source>
        <dbReference type="EMBL" id="RNL64247.1"/>
    </source>
</evidence>
<dbReference type="Proteomes" id="UP000267128">
    <property type="component" value="Unassembled WGS sequence"/>
</dbReference>
<gene>
    <name evidence="2" type="ORF">EFK50_06870</name>
</gene>
<reference evidence="2 3" key="1">
    <citation type="submission" date="2018-11" db="EMBL/GenBank/DDBJ databases">
        <authorList>
            <person name="Li F."/>
        </authorList>
    </citation>
    <scope>NUCLEOTIDE SEQUENCE [LARGE SCALE GENOMIC DNA]</scope>
    <source>
        <strain evidence="2 3">Gsoil 097</strain>
    </source>
</reference>
<dbReference type="OrthoDB" id="8904808at2"/>
<proteinExistence type="predicted"/>
<dbReference type="InterPro" id="IPR019277">
    <property type="entry name" value="DUF2304"/>
</dbReference>
<organism evidence="2 3">
    <name type="scientific">Nocardioides marmoriginsengisoli</name>
    <dbReference type="NCBI Taxonomy" id="661483"/>
    <lineage>
        <taxon>Bacteria</taxon>
        <taxon>Bacillati</taxon>
        <taxon>Actinomycetota</taxon>
        <taxon>Actinomycetes</taxon>
        <taxon>Propionibacteriales</taxon>
        <taxon>Nocardioidaceae</taxon>
        <taxon>Nocardioides</taxon>
    </lineage>
</organism>
<keyword evidence="1" id="KW-0812">Transmembrane</keyword>
<dbReference type="RefSeq" id="WP_123226823.1">
    <property type="nucleotide sequence ID" value="NZ_RJSE01000005.1"/>
</dbReference>
<keyword evidence="3" id="KW-1185">Reference proteome</keyword>
<sequence>MIVIKVLLISATLLFGLMTLRERQLATHQAVRRIALLVLVPVGIVAVAFPDTTVWAAHLVGVKRGTDLLLYIFVMTFLFTTLATYQRLHRVERQLVELTRELALRPEPDHQRESAR</sequence>
<dbReference type="EMBL" id="RJSE01000005">
    <property type="protein sequence ID" value="RNL64247.1"/>
    <property type="molecule type" value="Genomic_DNA"/>
</dbReference>
<keyword evidence="1" id="KW-0472">Membrane</keyword>
<dbReference type="Pfam" id="PF10066">
    <property type="entry name" value="DUF2304"/>
    <property type="match status" value="1"/>
</dbReference>
<feature type="transmembrane region" description="Helical" evidence="1">
    <location>
        <begin position="68"/>
        <end position="85"/>
    </location>
</feature>
<name>A0A3N0CLB5_9ACTN</name>
<evidence type="ECO:0000313" key="3">
    <source>
        <dbReference type="Proteomes" id="UP000267128"/>
    </source>
</evidence>
<dbReference type="AlphaFoldDB" id="A0A3N0CLB5"/>
<accession>A0A3N0CLB5</accession>
<comment type="caution">
    <text evidence="2">The sequence shown here is derived from an EMBL/GenBank/DDBJ whole genome shotgun (WGS) entry which is preliminary data.</text>
</comment>
<keyword evidence="1" id="KW-1133">Transmembrane helix</keyword>
<protein>
    <submittedName>
        <fullName evidence="2">DUF2304 domain-containing protein</fullName>
    </submittedName>
</protein>
<evidence type="ECO:0000256" key="1">
    <source>
        <dbReference type="SAM" id="Phobius"/>
    </source>
</evidence>
<feature type="transmembrane region" description="Helical" evidence="1">
    <location>
        <begin position="34"/>
        <end position="56"/>
    </location>
</feature>